<evidence type="ECO:0000256" key="7">
    <source>
        <dbReference type="ARBA" id="ARBA00039187"/>
    </source>
</evidence>
<sequence length="1397" mass="153470">MQCYTELSPPTAVTHAVSLPFLHAKALNLVVARASLLQVFELRAVSTEVESAANGADGEYVWNDIPLQRTEQTTKLVLVSEYTLSGTVTSLGRVKAQNVKSGGEALLVAFRDAKLSLVEWDPENYSISTISVHYYEGDELQVAPWATDLSHYHNYLSVDPSSRCAALKFGARHLAILPFRQMGDDLVEDDYDPDIDDPMDISPVKAKLTNGDSERNQTPYSASFVLPLTALDPALNHPIHLSFLYEYREPTFGIISAPRAPGVSLLAERKDPLSYTVFTLDIEQRASTTLLSVSGLPYDIFRVLPLPLPVGGALLVGSNELIHVDQAGKSNAVSVNHFAKQSSSFPMSDQSDLGLRLEGCVIEQISSETGDLLIIEHTGSFLMLSFKLDGRSVSGLALERISEDKGGQVLQAAASCTTTLGRSKMFVGSEDGDSVILGWTKKTAQITRKRSHAELLAEDPDLSFDEDDLEDDDDDDLYATAVQPSKQSSSRTEASVPGSYTFRVHDRLLNLAPLKDITLGKPTSSRNSSDNTKTRPPETTLELIASTGSGNAGSVVVLKQEIESRILQESKFPSLKGIWTIQAKRTVPKDKGLDKDVFDAGLAPDLDEDRLVIISRSNSSGNEESAIYSVSGINFEERDTGEFESDAGATIDVGTLCKGTRIIQVLKNEIRSYDTELGLSQILPMEDEATDVELKIVSVSFSDPYLLVLRDDSSVIILQVDDKGEIEEVDKGDGITNTKWISGNIYSSPWTNNKAIALLLNAEGGLHVFELPNLVRATYIANGLGFLPPVLTSEYIPRRSIGKATLTEILMADLGNSVSKHPYLIVRNATDDLSIYKPYHHPVREPSQNFTKNLRWIKQDQPRVAKYAEDSEQFSAQAALKPFTNIGGYSTVFLAGGSPSFILKESSSSPRVLNLKGNSVQSFSSFNTMECRSGYIYLDAEGVLRICQLHSGFKYGELGLAARKIPIGQDITGLCYYPPKDLYVLGTSIKTDFKLPEDDYHHEWSKEEIDFKPKLERGVVKLLEPNNWTLIDTYELEPTEAILCIKTLDLEVSEETHQRKPLIAVGTALIRGEDLAARGSIYVFEVINVVPQPDRPETNRKLKLVVKEEVKGAVTALSEIGSQGFLLAAQGQKCMVRGLKEDRTLLPVAFMDMQCYVTVLKALKGTGLVLMADAQKGVWFTGYTEEPYKMILFGKGRPGMEVITAELLPHNKQLYLVVGDAEGDIHVLQYNPEHPESVGGQRLLHKSTFHTGHFPTTMTLLPSTLSPSITSLDNTADPMVLDTPPPQAQLNHILITSQSGALSLLTPVEEQMYRRLAAMQAHLQNALDHPCGLNPREYRAVESEGFGSRGIVDGGLLRRWCELGSQRRAEACAKVGAEEWVWRSDLEYIGGGGLGYL</sequence>
<dbReference type="PANTHER" id="PTHR10644">
    <property type="entry name" value="DNA REPAIR/RNA PROCESSING CPSF FAMILY"/>
    <property type="match status" value="1"/>
</dbReference>
<accession>A0A9P4VKE5</accession>
<evidence type="ECO:0000256" key="6">
    <source>
        <dbReference type="ARBA" id="ARBA00038304"/>
    </source>
</evidence>
<proteinExistence type="inferred from homology"/>
<evidence type="ECO:0000256" key="4">
    <source>
        <dbReference type="ARBA" id="ARBA00023242"/>
    </source>
</evidence>
<evidence type="ECO:0000259" key="12">
    <source>
        <dbReference type="Pfam" id="PF23726"/>
    </source>
</evidence>
<evidence type="ECO:0000259" key="10">
    <source>
        <dbReference type="Pfam" id="PF03178"/>
    </source>
</evidence>
<feature type="domain" description="RSE1/DDB1/CPSF1 second beta-propeller" evidence="12">
    <location>
        <begin position="565"/>
        <end position="949"/>
    </location>
</feature>
<dbReference type="Proteomes" id="UP000799429">
    <property type="component" value="Unassembled WGS sequence"/>
</dbReference>
<dbReference type="Gene3D" id="2.130.10.10">
    <property type="entry name" value="YVTN repeat-like/Quinoprotein amine dehydrogenase"/>
    <property type="match status" value="2"/>
</dbReference>
<comment type="similarity">
    <text evidence="6">Belongs to the CFT1 family.</text>
</comment>
<keyword evidence="14" id="KW-1185">Reference proteome</keyword>
<name>A0A9P4VKE5_9PEZI</name>
<evidence type="ECO:0000256" key="5">
    <source>
        <dbReference type="ARBA" id="ARBA00037232"/>
    </source>
</evidence>
<evidence type="ECO:0000313" key="13">
    <source>
        <dbReference type="EMBL" id="KAF2836291.1"/>
    </source>
</evidence>
<dbReference type="Pfam" id="PF03178">
    <property type="entry name" value="CPSF_A"/>
    <property type="match status" value="1"/>
</dbReference>
<evidence type="ECO:0000256" key="9">
    <source>
        <dbReference type="ARBA" id="ARBA00041264"/>
    </source>
</evidence>
<keyword evidence="3" id="KW-0694">RNA-binding</keyword>
<keyword evidence="2" id="KW-0507">mRNA processing</keyword>
<keyword evidence="4" id="KW-0539">Nucleus</keyword>
<dbReference type="OrthoDB" id="6109at2759"/>
<dbReference type="FunFam" id="2.130.10.10:FF:000625">
    <property type="entry name" value="mRNA cleavage and polyadenylation factor subunit"/>
    <property type="match status" value="1"/>
</dbReference>
<dbReference type="GO" id="GO:0003723">
    <property type="term" value="F:RNA binding"/>
    <property type="evidence" value="ECO:0007669"/>
    <property type="project" value="UniProtKB-KW"/>
</dbReference>
<evidence type="ECO:0000256" key="2">
    <source>
        <dbReference type="ARBA" id="ARBA00022664"/>
    </source>
</evidence>
<dbReference type="InterPro" id="IPR004871">
    <property type="entry name" value="RSE1/DDB1/CPSF1_C"/>
</dbReference>
<feature type="domain" description="RSE1/DDB1/CPSF1 first beta-propeller" evidence="11">
    <location>
        <begin position="67"/>
        <end position="443"/>
    </location>
</feature>
<dbReference type="InterPro" id="IPR015943">
    <property type="entry name" value="WD40/YVTN_repeat-like_dom_sf"/>
</dbReference>
<dbReference type="Pfam" id="PF23726">
    <property type="entry name" value="Beta-prop_RSE1_2nd"/>
    <property type="match status" value="1"/>
</dbReference>
<dbReference type="Pfam" id="PF10433">
    <property type="entry name" value="Beta-prop_RSE1_1st"/>
    <property type="match status" value="1"/>
</dbReference>
<evidence type="ECO:0000256" key="8">
    <source>
        <dbReference type="ARBA" id="ARBA00039443"/>
    </source>
</evidence>
<protein>
    <recommendedName>
        <fullName evidence="8">Protein CFT1</fullName>
    </recommendedName>
    <alternativeName>
        <fullName evidence="9">Cleavage factor two protein 1</fullName>
    </alternativeName>
    <alternativeName>
        <fullName evidence="7">Protein cft1</fullName>
    </alternativeName>
</protein>
<dbReference type="InterPro" id="IPR050358">
    <property type="entry name" value="RSE1/DDB1/CFT1"/>
</dbReference>
<comment type="function">
    <text evidence="5">RNA-binding component of the cleavage and polyadenylation factor (CPF) complex, which plays a key role in polyadenylation-dependent pre-mRNA 3'-end formation and cooperates with cleavage factors including the CFIA complex and NAB4/CFIB. Involved in poly(A) site recognition. May be involved in coupling transcription termination and mRNA 3'-end formation.</text>
</comment>
<dbReference type="InterPro" id="IPR018846">
    <property type="entry name" value="Beta-prop_RSE1/DDB1/CPSF1_1st"/>
</dbReference>
<feature type="domain" description="RSE1/DDB1/CPSF1 C-terminal" evidence="10">
    <location>
        <begin position="1019"/>
        <end position="1361"/>
    </location>
</feature>
<comment type="caution">
    <text evidence="13">The sequence shown here is derived from an EMBL/GenBank/DDBJ whole genome shotgun (WGS) entry which is preliminary data.</text>
</comment>
<organism evidence="13 14">
    <name type="scientific">Patellaria atrata CBS 101060</name>
    <dbReference type="NCBI Taxonomy" id="1346257"/>
    <lineage>
        <taxon>Eukaryota</taxon>
        <taxon>Fungi</taxon>
        <taxon>Dikarya</taxon>
        <taxon>Ascomycota</taxon>
        <taxon>Pezizomycotina</taxon>
        <taxon>Dothideomycetes</taxon>
        <taxon>Dothideomycetes incertae sedis</taxon>
        <taxon>Patellariales</taxon>
        <taxon>Patellariaceae</taxon>
        <taxon>Patellaria</taxon>
    </lineage>
</organism>
<evidence type="ECO:0000259" key="11">
    <source>
        <dbReference type="Pfam" id="PF10433"/>
    </source>
</evidence>
<dbReference type="InterPro" id="IPR058543">
    <property type="entry name" value="Beta-prop_RSE1/DDB1/CPSF1_2nd"/>
</dbReference>
<reference evidence="13" key="1">
    <citation type="journal article" date="2020" name="Stud. Mycol.">
        <title>101 Dothideomycetes genomes: a test case for predicting lifestyles and emergence of pathogens.</title>
        <authorList>
            <person name="Haridas S."/>
            <person name="Albert R."/>
            <person name="Binder M."/>
            <person name="Bloem J."/>
            <person name="Labutti K."/>
            <person name="Salamov A."/>
            <person name="Andreopoulos B."/>
            <person name="Baker S."/>
            <person name="Barry K."/>
            <person name="Bills G."/>
            <person name="Bluhm B."/>
            <person name="Cannon C."/>
            <person name="Castanera R."/>
            <person name="Culley D."/>
            <person name="Daum C."/>
            <person name="Ezra D."/>
            <person name="Gonzalez J."/>
            <person name="Henrissat B."/>
            <person name="Kuo A."/>
            <person name="Liang C."/>
            <person name="Lipzen A."/>
            <person name="Lutzoni F."/>
            <person name="Magnuson J."/>
            <person name="Mondo S."/>
            <person name="Nolan M."/>
            <person name="Ohm R."/>
            <person name="Pangilinan J."/>
            <person name="Park H.-J."/>
            <person name="Ramirez L."/>
            <person name="Alfaro M."/>
            <person name="Sun H."/>
            <person name="Tritt A."/>
            <person name="Yoshinaga Y."/>
            <person name="Zwiers L.-H."/>
            <person name="Turgeon B."/>
            <person name="Goodwin S."/>
            <person name="Spatafora J."/>
            <person name="Crous P."/>
            <person name="Grigoriev I."/>
        </authorList>
    </citation>
    <scope>NUCLEOTIDE SEQUENCE</scope>
    <source>
        <strain evidence="13">CBS 101060</strain>
    </source>
</reference>
<evidence type="ECO:0000313" key="14">
    <source>
        <dbReference type="Proteomes" id="UP000799429"/>
    </source>
</evidence>
<gene>
    <name evidence="13" type="ORF">M501DRAFT_997028</name>
</gene>
<dbReference type="EMBL" id="MU006104">
    <property type="protein sequence ID" value="KAF2836291.1"/>
    <property type="molecule type" value="Genomic_DNA"/>
</dbReference>
<comment type="subcellular location">
    <subcellularLocation>
        <location evidence="1">Nucleus</location>
    </subcellularLocation>
</comment>
<dbReference type="GO" id="GO:0006397">
    <property type="term" value="P:mRNA processing"/>
    <property type="evidence" value="ECO:0007669"/>
    <property type="project" value="UniProtKB-KW"/>
</dbReference>
<dbReference type="FunFam" id="2.130.10.10:FF:000788">
    <property type="entry name" value="mRNA cleavage and polyadenylation factor subunit"/>
    <property type="match status" value="1"/>
</dbReference>
<evidence type="ECO:0000256" key="1">
    <source>
        <dbReference type="ARBA" id="ARBA00004123"/>
    </source>
</evidence>
<dbReference type="GO" id="GO:0005634">
    <property type="term" value="C:nucleus"/>
    <property type="evidence" value="ECO:0007669"/>
    <property type="project" value="UniProtKB-SubCell"/>
</dbReference>
<evidence type="ECO:0000256" key="3">
    <source>
        <dbReference type="ARBA" id="ARBA00022884"/>
    </source>
</evidence>